<name>A0ABT6XJS2_9GAMM</name>
<gene>
    <name evidence="3" type="ORF">QLQ15_15280</name>
</gene>
<organism evidence="3 4">
    <name type="scientific">Lysobacter stagni</name>
    <dbReference type="NCBI Taxonomy" id="3045172"/>
    <lineage>
        <taxon>Bacteria</taxon>
        <taxon>Pseudomonadati</taxon>
        <taxon>Pseudomonadota</taxon>
        <taxon>Gammaproteobacteria</taxon>
        <taxon>Lysobacterales</taxon>
        <taxon>Lysobacteraceae</taxon>
        <taxon>Lysobacter</taxon>
    </lineage>
</organism>
<dbReference type="InterPro" id="IPR036938">
    <property type="entry name" value="PAP2/HPO_sf"/>
</dbReference>
<feature type="domain" description="Phosphatidic acid phosphatase type 2/haloperoxidase" evidence="2">
    <location>
        <begin position="125"/>
        <end position="255"/>
    </location>
</feature>
<keyword evidence="1" id="KW-0812">Transmembrane</keyword>
<feature type="transmembrane region" description="Helical" evidence="1">
    <location>
        <begin position="97"/>
        <end position="113"/>
    </location>
</feature>
<feature type="transmembrane region" description="Helical" evidence="1">
    <location>
        <begin position="125"/>
        <end position="142"/>
    </location>
</feature>
<evidence type="ECO:0000259" key="2">
    <source>
        <dbReference type="Pfam" id="PF01569"/>
    </source>
</evidence>
<keyword evidence="1" id="KW-0472">Membrane</keyword>
<reference evidence="3 4" key="1">
    <citation type="submission" date="2023-05" db="EMBL/GenBank/DDBJ databases">
        <title>Lysobacter sp. strain LF1 Genome sequencing and assembly.</title>
        <authorList>
            <person name="Jung Y."/>
        </authorList>
    </citation>
    <scope>NUCLEOTIDE SEQUENCE [LARGE SCALE GENOMIC DNA]</scope>
    <source>
        <strain evidence="3 4">LF1</strain>
    </source>
</reference>
<feature type="transmembrane region" description="Helical" evidence="1">
    <location>
        <begin position="38"/>
        <end position="60"/>
    </location>
</feature>
<evidence type="ECO:0000313" key="4">
    <source>
        <dbReference type="Proteomes" id="UP001321580"/>
    </source>
</evidence>
<feature type="transmembrane region" description="Helical" evidence="1">
    <location>
        <begin position="205"/>
        <end position="224"/>
    </location>
</feature>
<dbReference type="CDD" id="cd03396">
    <property type="entry name" value="PAP2_like_6"/>
    <property type="match status" value="1"/>
</dbReference>
<evidence type="ECO:0000313" key="3">
    <source>
        <dbReference type="EMBL" id="MDI9240271.1"/>
    </source>
</evidence>
<dbReference type="EMBL" id="JASGBI010000001">
    <property type="protein sequence ID" value="MDI9240271.1"/>
    <property type="molecule type" value="Genomic_DNA"/>
</dbReference>
<protein>
    <submittedName>
        <fullName evidence="3">Phosphatase PAP2 family protein</fullName>
    </submittedName>
</protein>
<sequence length="274" mass="30644">MPSTFSSPRTVRSGSSLWLARVFGPAPEPGAVRIDRRFFVLHAWVPLAAFVLLVLVSMGANGDRWLADRIYAWEGHQWLLRDAFLTDTLAHEGGRDASTLAWLGVLAAWIVACLRERWAYLRRPLAYLCVTTALAAGLVAWFKSWSNMDCPWDLLRYGGGRPYVGLFGMRPVGLSRGACFPAGHASSGYAWLSLYFFLWMVKPRLRWVGLWVALALGLVFGVAQQLRGAHFLSHDVWTAGICWAVAVCMYVAFWHRGGPDAPRSPDGMTWMVLR</sequence>
<dbReference type="RefSeq" id="WP_283213618.1">
    <property type="nucleotide sequence ID" value="NZ_JASGBI010000001.1"/>
</dbReference>
<comment type="caution">
    <text evidence="3">The sequence shown here is derived from an EMBL/GenBank/DDBJ whole genome shotgun (WGS) entry which is preliminary data.</text>
</comment>
<dbReference type="Pfam" id="PF01569">
    <property type="entry name" value="PAP2"/>
    <property type="match status" value="1"/>
</dbReference>
<evidence type="ECO:0000256" key="1">
    <source>
        <dbReference type="SAM" id="Phobius"/>
    </source>
</evidence>
<keyword evidence="1" id="KW-1133">Transmembrane helix</keyword>
<proteinExistence type="predicted"/>
<accession>A0ABT6XJS2</accession>
<keyword evidence="4" id="KW-1185">Reference proteome</keyword>
<dbReference type="SUPFAM" id="SSF48317">
    <property type="entry name" value="Acid phosphatase/Vanadium-dependent haloperoxidase"/>
    <property type="match status" value="1"/>
</dbReference>
<dbReference type="InterPro" id="IPR000326">
    <property type="entry name" value="PAP2/HPO"/>
</dbReference>
<feature type="transmembrane region" description="Helical" evidence="1">
    <location>
        <begin position="236"/>
        <end position="254"/>
    </location>
</feature>
<dbReference type="Proteomes" id="UP001321580">
    <property type="component" value="Unassembled WGS sequence"/>
</dbReference>
<feature type="transmembrane region" description="Helical" evidence="1">
    <location>
        <begin position="174"/>
        <end position="198"/>
    </location>
</feature>